<accession>A0ABV8Q0T8</accession>
<dbReference type="Proteomes" id="UP001595906">
    <property type="component" value="Unassembled WGS sequence"/>
</dbReference>
<evidence type="ECO:0000256" key="1">
    <source>
        <dbReference type="SAM" id="MobiDB-lite"/>
    </source>
</evidence>
<dbReference type="RefSeq" id="WP_379015521.1">
    <property type="nucleotide sequence ID" value="NZ_JBHSDC010000029.1"/>
</dbReference>
<sequence>MTGGHAIADEVLDLVNIALSKDEHWMAYNRSLYFIDKTDVYFFKQRSDAYGFAKNNISDSDSFQVLHFNGIEDVLKQVPYGKALAAETEQHQLTQKDADANPLFNREGNAFTDALIDHIEEQQQTNILSLSNQKIMNQKNFDFLKDQVKYTGFGEGLENELKTKIEKQSPDFQIAHKAKFGNDDVSAVLHFKKSAETDMYFFNRYDVSLKPEQSKEDMSQTFYINKGSNITLKEAYNLMNGRAVNKDLTNKEDQVYNAWVQLDFKQTDANANYKFKQFHENYGYDINAALNKHPIKELDTEQDKTRLIESLQKGNRQSVTFMQNGSEQKQFIEANPQFKTINIYDSNMQRIGNKQGQDEKQGNGERQSSKQNAKEKQSGSDDSDAAPKASNKRKNKQTIS</sequence>
<reference evidence="3" key="1">
    <citation type="journal article" date="2019" name="Int. J. Syst. Evol. Microbiol.">
        <title>The Global Catalogue of Microorganisms (GCM) 10K type strain sequencing project: providing services to taxonomists for standard genome sequencing and annotation.</title>
        <authorList>
            <consortium name="The Broad Institute Genomics Platform"/>
            <consortium name="The Broad Institute Genome Sequencing Center for Infectious Disease"/>
            <person name="Wu L."/>
            <person name="Ma J."/>
        </authorList>
    </citation>
    <scope>NUCLEOTIDE SEQUENCE [LARGE SCALE GENOMIC DNA]</scope>
    <source>
        <strain evidence="3">CECT 8010</strain>
    </source>
</reference>
<dbReference type="EMBL" id="JBHSDC010000029">
    <property type="protein sequence ID" value="MFC4233301.1"/>
    <property type="molecule type" value="Genomic_DNA"/>
</dbReference>
<comment type="caution">
    <text evidence="2">The sequence shown here is derived from an EMBL/GenBank/DDBJ whole genome shotgun (WGS) entry which is preliminary data.</text>
</comment>
<keyword evidence="3" id="KW-1185">Reference proteome</keyword>
<evidence type="ECO:0000313" key="2">
    <source>
        <dbReference type="EMBL" id="MFC4233301.1"/>
    </source>
</evidence>
<feature type="compositionally biased region" description="Basic residues" evidence="1">
    <location>
        <begin position="390"/>
        <end position="400"/>
    </location>
</feature>
<evidence type="ECO:0000313" key="3">
    <source>
        <dbReference type="Proteomes" id="UP001595906"/>
    </source>
</evidence>
<protein>
    <submittedName>
        <fullName evidence="2">Uncharacterized protein</fullName>
    </submittedName>
</protein>
<organism evidence="2 3">
    <name type="scientific">Parasediminibacterium paludis</name>
    <dbReference type="NCBI Taxonomy" id="908966"/>
    <lineage>
        <taxon>Bacteria</taxon>
        <taxon>Pseudomonadati</taxon>
        <taxon>Bacteroidota</taxon>
        <taxon>Chitinophagia</taxon>
        <taxon>Chitinophagales</taxon>
        <taxon>Chitinophagaceae</taxon>
        <taxon>Parasediminibacterium</taxon>
    </lineage>
</organism>
<name>A0ABV8Q0T8_9BACT</name>
<gene>
    <name evidence="2" type="ORF">ACFOW1_15475</name>
</gene>
<proteinExistence type="predicted"/>
<feature type="region of interest" description="Disordered" evidence="1">
    <location>
        <begin position="353"/>
        <end position="400"/>
    </location>
</feature>